<evidence type="ECO:0000256" key="4">
    <source>
        <dbReference type="ARBA" id="ARBA00022989"/>
    </source>
</evidence>
<gene>
    <name evidence="7" type="ORF">EKO24_001240</name>
</gene>
<evidence type="ECO:0000256" key="5">
    <source>
        <dbReference type="ARBA" id="ARBA00023136"/>
    </source>
</evidence>
<reference evidence="7 8" key="1">
    <citation type="journal article" date="2019" name="Antonie Van Leeuwenhoek">
        <title>Description of 'Ca. Methylobacter oryzae' KRF1, a novel species from the environmentally important Methylobacter clade 2.</title>
        <authorList>
            <person name="Khatri K."/>
            <person name="Mohite J.A."/>
            <person name="Pandit P.S."/>
            <person name="Bahulikar R."/>
            <person name="Rahalkar M.C."/>
        </authorList>
    </citation>
    <scope>NUCLEOTIDE SEQUENCE [LARGE SCALE GENOMIC DNA]</scope>
    <source>
        <strain evidence="7 8">KRF1</strain>
    </source>
</reference>
<feature type="transmembrane region" description="Helical" evidence="6">
    <location>
        <begin position="210"/>
        <end position="229"/>
    </location>
</feature>
<comment type="caution">
    <text evidence="7">The sequence shown here is derived from an EMBL/GenBank/DDBJ whole genome shotgun (WGS) entry which is preliminary data.</text>
</comment>
<feature type="transmembrane region" description="Helical" evidence="6">
    <location>
        <begin position="153"/>
        <end position="171"/>
    </location>
</feature>
<proteinExistence type="inferred from homology"/>
<feature type="transmembrane region" description="Helical" evidence="6">
    <location>
        <begin position="316"/>
        <end position="335"/>
    </location>
</feature>
<feature type="transmembrane region" description="Helical" evidence="6">
    <location>
        <begin position="12"/>
        <end position="37"/>
    </location>
</feature>
<keyword evidence="3 6" id="KW-0812">Transmembrane</keyword>
<evidence type="ECO:0000256" key="1">
    <source>
        <dbReference type="ARBA" id="ARBA00004141"/>
    </source>
</evidence>
<evidence type="ECO:0000256" key="2">
    <source>
        <dbReference type="ARBA" id="ARBA00009773"/>
    </source>
</evidence>
<keyword evidence="5 6" id="KW-0472">Membrane</keyword>
<dbReference type="PANTHER" id="PTHR21716">
    <property type="entry name" value="TRANSMEMBRANE PROTEIN"/>
    <property type="match status" value="1"/>
</dbReference>
<keyword evidence="8" id="KW-1185">Reference proteome</keyword>
<feature type="transmembrane region" description="Helical" evidence="6">
    <location>
        <begin position="293"/>
        <end position="310"/>
    </location>
</feature>
<dbReference type="Proteomes" id="UP000733744">
    <property type="component" value="Unassembled WGS sequence"/>
</dbReference>
<dbReference type="PANTHER" id="PTHR21716:SF61">
    <property type="entry name" value="BLR8064 PROTEIN"/>
    <property type="match status" value="1"/>
</dbReference>
<comment type="similarity">
    <text evidence="2">Belongs to the autoinducer-2 exporter (AI-2E) (TC 2.A.86) family.</text>
</comment>
<feature type="transmembrane region" description="Helical" evidence="6">
    <location>
        <begin position="236"/>
        <end position="263"/>
    </location>
</feature>
<organism evidence="7 8">
    <name type="scientific">Candidatus Methylobacter oryzae</name>
    <dbReference type="NCBI Taxonomy" id="2497749"/>
    <lineage>
        <taxon>Bacteria</taxon>
        <taxon>Pseudomonadati</taxon>
        <taxon>Pseudomonadota</taxon>
        <taxon>Gammaproteobacteria</taxon>
        <taxon>Methylococcales</taxon>
        <taxon>Methylococcaceae</taxon>
        <taxon>Methylobacter</taxon>
    </lineage>
</organism>
<protein>
    <submittedName>
        <fullName evidence="7">AI-2E family transporter</fullName>
    </submittedName>
</protein>
<evidence type="ECO:0000256" key="3">
    <source>
        <dbReference type="ARBA" id="ARBA00022692"/>
    </source>
</evidence>
<dbReference type="EMBL" id="RYFG02000009">
    <property type="protein sequence ID" value="TRX03061.1"/>
    <property type="molecule type" value="Genomic_DNA"/>
</dbReference>
<feature type="transmembrane region" description="Helical" evidence="6">
    <location>
        <begin position="57"/>
        <end position="78"/>
    </location>
</feature>
<keyword evidence="4 6" id="KW-1133">Transmembrane helix</keyword>
<accession>A0ABY3CGP7</accession>
<dbReference type="InterPro" id="IPR002549">
    <property type="entry name" value="AI-2E-like"/>
</dbReference>
<evidence type="ECO:0000256" key="6">
    <source>
        <dbReference type="SAM" id="Phobius"/>
    </source>
</evidence>
<evidence type="ECO:0000313" key="7">
    <source>
        <dbReference type="EMBL" id="TRX03061.1"/>
    </source>
</evidence>
<dbReference type="Pfam" id="PF01594">
    <property type="entry name" value="AI-2E_transport"/>
    <property type="match status" value="1"/>
</dbReference>
<sequence length="383" mass="40927">MEVKARLIGGFILLLLGGWVLHSFLALLVWAVVLAITTWPIYQRLLASSQLHGKVTWGALLLTLLIGAVILVPLGYGLSRLLNEAQSLGQILAEAQKSGIPPPVWLETIPMIGHWAKDAWMNALGDPVVANESLHWLGTGGAITYTKNLASQLLHRFFGFLLTLLVLFFVYQHGTRLSQYVLASNRKLFGEIGIRYAIHATAAVRATVNGLVLVGLGEGLLLGLGYALAGLSHPAILGALTGVFAMIPFAAKLIFGGCSLVLIAEGHTAAGGTLLVFGIVVILLADNYVRPRLIGGAVELPFIWTLLGIFGGLENFGLLGLFLGPTLMAVLISIWRDWVADMNKSGTIAWADDIEDSSPLELEGITEAELTPSPSPAEFNDGQ</sequence>
<name>A0ABY3CGP7_9GAMM</name>
<evidence type="ECO:0000313" key="8">
    <source>
        <dbReference type="Proteomes" id="UP000733744"/>
    </source>
</evidence>
<feature type="transmembrane region" description="Helical" evidence="6">
    <location>
        <begin position="269"/>
        <end position="286"/>
    </location>
</feature>
<comment type="subcellular location">
    <subcellularLocation>
        <location evidence="1">Membrane</location>
        <topology evidence="1">Multi-pass membrane protein</topology>
    </subcellularLocation>
</comment>